<dbReference type="AlphaFoldDB" id="A0A9P0P6P5"/>
<evidence type="ECO:0000313" key="2">
    <source>
        <dbReference type="Proteomes" id="UP001152888"/>
    </source>
</evidence>
<accession>A0A9P0P6P5</accession>
<name>A0A9P0P6P5_ACAOB</name>
<evidence type="ECO:0000313" key="1">
    <source>
        <dbReference type="EMBL" id="CAH1967533.1"/>
    </source>
</evidence>
<organism evidence="1 2">
    <name type="scientific">Acanthoscelides obtectus</name>
    <name type="common">Bean weevil</name>
    <name type="synonym">Bruchus obtectus</name>
    <dbReference type="NCBI Taxonomy" id="200917"/>
    <lineage>
        <taxon>Eukaryota</taxon>
        <taxon>Metazoa</taxon>
        <taxon>Ecdysozoa</taxon>
        <taxon>Arthropoda</taxon>
        <taxon>Hexapoda</taxon>
        <taxon>Insecta</taxon>
        <taxon>Pterygota</taxon>
        <taxon>Neoptera</taxon>
        <taxon>Endopterygota</taxon>
        <taxon>Coleoptera</taxon>
        <taxon>Polyphaga</taxon>
        <taxon>Cucujiformia</taxon>
        <taxon>Chrysomeloidea</taxon>
        <taxon>Chrysomelidae</taxon>
        <taxon>Bruchinae</taxon>
        <taxon>Bruchini</taxon>
        <taxon>Acanthoscelides</taxon>
    </lineage>
</organism>
<keyword evidence="2" id="KW-1185">Reference proteome</keyword>
<proteinExistence type="predicted"/>
<protein>
    <submittedName>
        <fullName evidence="1">Uncharacterized protein</fullName>
    </submittedName>
</protein>
<gene>
    <name evidence="1" type="ORF">ACAOBT_LOCUS7447</name>
</gene>
<comment type="caution">
    <text evidence="1">The sequence shown here is derived from an EMBL/GenBank/DDBJ whole genome shotgun (WGS) entry which is preliminary data.</text>
</comment>
<dbReference type="EMBL" id="CAKOFQ010006745">
    <property type="protein sequence ID" value="CAH1967533.1"/>
    <property type="molecule type" value="Genomic_DNA"/>
</dbReference>
<dbReference type="Proteomes" id="UP001152888">
    <property type="component" value="Unassembled WGS sequence"/>
</dbReference>
<sequence length="117" mass="13582">MHLLSSIILKHVNWWNLSLPYYTFFCSKPSQWVRMYIIGNTSKFYTIYDGKEMPASAISIGTNYIVDYYCKDNKPTVIIATRKKERDEKVIQEAIKSIKGKIQLPSPSQSLHCSEEL</sequence>
<dbReference type="OrthoDB" id="6694895at2759"/>
<reference evidence="1" key="1">
    <citation type="submission" date="2022-03" db="EMBL/GenBank/DDBJ databases">
        <authorList>
            <person name="Sayadi A."/>
        </authorList>
    </citation>
    <scope>NUCLEOTIDE SEQUENCE</scope>
</reference>